<dbReference type="HOGENOM" id="CLU_141552_0_0_6"/>
<name>G0A6X9_METMM</name>
<dbReference type="STRING" id="857087.Metme_3402"/>
<reference evidence="1 2" key="1">
    <citation type="journal article" date="2011" name="J. Bacteriol.">
        <title>Complete Genome Sequence of the Aerobic Marine Methanotroph Methylomonas methanica MC09.</title>
        <authorList>
            <person name="Boden R."/>
            <person name="Cunliffe M."/>
            <person name="Scanlan J."/>
            <person name="Moussard H."/>
            <person name="Kits K.D."/>
            <person name="Klotz M.G."/>
            <person name="Jetten M.S."/>
            <person name="Vuilleumier S."/>
            <person name="Han J."/>
            <person name="Peters L."/>
            <person name="Mikhailova N."/>
            <person name="Teshima H."/>
            <person name="Tapia R."/>
            <person name="Kyrpides N."/>
            <person name="Ivanova N."/>
            <person name="Pagani I."/>
            <person name="Cheng J.F."/>
            <person name="Goodwin L."/>
            <person name="Han C."/>
            <person name="Hauser L."/>
            <person name="Land M.L."/>
            <person name="Lapidus A."/>
            <person name="Lucas S."/>
            <person name="Pitluck S."/>
            <person name="Woyke T."/>
            <person name="Stein L."/>
            <person name="Murrell J.C."/>
        </authorList>
    </citation>
    <scope>NUCLEOTIDE SEQUENCE [LARGE SCALE GENOMIC DNA]</scope>
    <source>
        <strain evidence="1 2">MC09</strain>
    </source>
</reference>
<reference key="2">
    <citation type="submission" date="2011-05" db="EMBL/GenBank/DDBJ databases">
        <title>Complete genome sequence of the aerobic marine methanotroph Methylomonas methanica MC09.</title>
        <authorList>
            <person name="Boden R."/>
            <person name="Cunliffe M."/>
            <person name="Scanlan J."/>
            <person name="Moussard H."/>
            <person name="Kits K.D."/>
            <person name="Klotz M."/>
            <person name="Jetten M."/>
            <person name="Vuilleumier S."/>
            <person name="Han J."/>
            <person name="Peters L."/>
            <person name="Mikhailova N."/>
            <person name="Teshima H."/>
            <person name="Tapia R."/>
            <person name="Kyrpides N."/>
            <person name="Ivanova N."/>
            <person name="Pagani I."/>
            <person name="Cheng J.-F."/>
            <person name="Goodwin L."/>
            <person name="Han C."/>
            <person name="Hauser L."/>
            <person name="Land M."/>
            <person name="Lapidus A."/>
            <person name="Lucas S."/>
            <person name="Pitluck S."/>
            <person name="Woyke T."/>
            <person name="Stein L.Y."/>
            <person name="Murrell C."/>
        </authorList>
    </citation>
    <scope>NUCLEOTIDE SEQUENCE</scope>
    <source>
        <strain>MC09</strain>
    </source>
</reference>
<evidence type="ECO:0000313" key="1">
    <source>
        <dbReference type="EMBL" id="AEG01773.1"/>
    </source>
</evidence>
<dbReference type="eggNOG" id="ENOG502ZBW9">
    <property type="taxonomic scope" value="Bacteria"/>
</dbReference>
<dbReference type="OrthoDB" id="7065204at2"/>
<protein>
    <submittedName>
        <fullName evidence="1">Uncharacterized protein</fullName>
    </submittedName>
</protein>
<gene>
    <name evidence="1" type="ordered locus">Metme_3402</name>
</gene>
<dbReference type="EMBL" id="CP002738">
    <property type="protein sequence ID" value="AEG01773.1"/>
    <property type="molecule type" value="Genomic_DNA"/>
</dbReference>
<reference evidence="2" key="3">
    <citation type="submission" date="2011-05" db="EMBL/GenBank/DDBJ databases">
        <title>Complete sequence of Methylomonas methanica MC09.</title>
        <authorList>
            <consortium name="US DOE Joint Genome Institute"/>
            <person name="Lucas S."/>
            <person name="Han J."/>
            <person name="Lapidus A."/>
            <person name="Cheng J.-F."/>
            <person name="Goodwin L."/>
            <person name="Pitluck S."/>
            <person name="Peters L."/>
            <person name="Mikhailova N."/>
            <person name="Teshima H."/>
            <person name="Han C."/>
            <person name="Tapia R."/>
            <person name="Land M."/>
            <person name="Hauser L."/>
            <person name="Kyrpides N."/>
            <person name="Ivanova N."/>
            <person name="Pagani I."/>
            <person name="Stein L."/>
            <person name="Woyke T."/>
        </authorList>
    </citation>
    <scope>NUCLEOTIDE SEQUENCE [LARGE SCALE GENOMIC DNA]</scope>
    <source>
        <strain evidence="2">MC09</strain>
    </source>
</reference>
<dbReference type="Proteomes" id="UP000008888">
    <property type="component" value="Chromosome"/>
</dbReference>
<dbReference type="AlphaFoldDB" id="G0A6X9"/>
<evidence type="ECO:0000313" key="2">
    <source>
        <dbReference type="Proteomes" id="UP000008888"/>
    </source>
</evidence>
<accession>G0A6X9</accession>
<dbReference type="KEGG" id="mmt:Metme_3402"/>
<keyword evidence="2" id="KW-1185">Reference proteome</keyword>
<proteinExistence type="predicted"/>
<organism evidence="1 2">
    <name type="scientific">Methylomonas methanica (strain DSM 25384 / MC09)</name>
    <dbReference type="NCBI Taxonomy" id="857087"/>
    <lineage>
        <taxon>Bacteria</taxon>
        <taxon>Pseudomonadati</taxon>
        <taxon>Pseudomonadota</taxon>
        <taxon>Gammaproteobacteria</taxon>
        <taxon>Methylococcales</taxon>
        <taxon>Methylococcaceae</taxon>
        <taxon>Methylomonas</taxon>
    </lineage>
</organism>
<sequence length="155" mass="18226">MKLLNAQEFSIRLIDKSTDKMPPKSQLVINGNAIDSFIEGATLEACVTYLEFHLVFVTNDCPYEESLNIYLLSKSYEILDSATLAWPYGTGSFKILDIVEPNLIVFRFFTEKPWEVELFPEERLLFPFMREPRGVWRKFKLRCHFKVREKPIPNR</sequence>
<dbReference type="RefSeq" id="WP_013820000.1">
    <property type="nucleotide sequence ID" value="NC_015572.1"/>
</dbReference>